<name>A0A0A8YD41_ARUDO</name>
<reference evidence="1" key="1">
    <citation type="submission" date="2014-09" db="EMBL/GenBank/DDBJ databases">
        <authorList>
            <person name="Magalhaes I.L.F."/>
            <person name="Oliveira U."/>
            <person name="Santos F.R."/>
            <person name="Vidigal T.H.D.A."/>
            <person name="Brescovit A.D."/>
            <person name="Santos A.J."/>
        </authorList>
    </citation>
    <scope>NUCLEOTIDE SEQUENCE</scope>
    <source>
        <tissue evidence="1">Shoot tissue taken approximately 20 cm above the soil surface</tissue>
    </source>
</reference>
<organism evidence="1">
    <name type="scientific">Arundo donax</name>
    <name type="common">Giant reed</name>
    <name type="synonym">Donax arundinaceus</name>
    <dbReference type="NCBI Taxonomy" id="35708"/>
    <lineage>
        <taxon>Eukaryota</taxon>
        <taxon>Viridiplantae</taxon>
        <taxon>Streptophyta</taxon>
        <taxon>Embryophyta</taxon>
        <taxon>Tracheophyta</taxon>
        <taxon>Spermatophyta</taxon>
        <taxon>Magnoliopsida</taxon>
        <taxon>Liliopsida</taxon>
        <taxon>Poales</taxon>
        <taxon>Poaceae</taxon>
        <taxon>PACMAD clade</taxon>
        <taxon>Arundinoideae</taxon>
        <taxon>Arundineae</taxon>
        <taxon>Arundo</taxon>
    </lineage>
</organism>
<sequence>MLEHVKCINILVPMATNE</sequence>
<dbReference type="EMBL" id="GBRH01273884">
    <property type="protein sequence ID" value="JAD24011.1"/>
    <property type="molecule type" value="Transcribed_RNA"/>
</dbReference>
<accession>A0A0A8YD41</accession>
<evidence type="ECO:0000313" key="1">
    <source>
        <dbReference type="EMBL" id="JAD24011.1"/>
    </source>
</evidence>
<proteinExistence type="predicted"/>
<reference evidence="1" key="2">
    <citation type="journal article" date="2015" name="Data Brief">
        <title>Shoot transcriptome of the giant reed, Arundo donax.</title>
        <authorList>
            <person name="Barrero R.A."/>
            <person name="Guerrero F.D."/>
            <person name="Moolhuijzen P."/>
            <person name="Goolsby J.A."/>
            <person name="Tidwell J."/>
            <person name="Bellgard S.E."/>
            <person name="Bellgard M.I."/>
        </authorList>
    </citation>
    <scope>NUCLEOTIDE SEQUENCE</scope>
    <source>
        <tissue evidence="1">Shoot tissue taken approximately 20 cm above the soil surface</tissue>
    </source>
</reference>
<protein>
    <submittedName>
        <fullName evidence="1">Uncharacterized protein</fullName>
    </submittedName>
</protein>
<dbReference type="AlphaFoldDB" id="A0A0A8YD41"/>